<gene>
    <name evidence="1" type="ORF">LTSEWAN_5758</name>
</gene>
<proteinExistence type="predicted"/>
<evidence type="ECO:0000313" key="1">
    <source>
        <dbReference type="EMBL" id="EHC98185.1"/>
    </source>
</evidence>
<dbReference type="PATRIC" id="fig|913086.3.peg.4458"/>
<name>G5SJ47_SALET</name>
<reference evidence="1 2" key="1">
    <citation type="journal article" date="2011" name="BMC Genomics">
        <title>Genome sequencing reveals diversification of virulence factor content and possible host adaptation in distinct subpopulations of Salmonella enterica.</title>
        <authorList>
            <person name="den Bakker H.C."/>
            <person name="Moreno Switt A.I."/>
            <person name="Govoni G."/>
            <person name="Cummings C.A."/>
            <person name="Ranieri M.L."/>
            <person name="Degoricija L."/>
            <person name="Hoelzer K."/>
            <person name="Rodriguez-Rivera L.D."/>
            <person name="Brown S."/>
            <person name="Bolchacova E."/>
            <person name="Furtado M.R."/>
            <person name="Wiedmann M."/>
        </authorList>
    </citation>
    <scope>NUCLEOTIDE SEQUENCE [LARGE SCALE GENOMIC DNA]</scope>
    <source>
        <strain evidence="1 2">A4-580</strain>
    </source>
</reference>
<accession>G5SJ47</accession>
<evidence type="ECO:0000313" key="2">
    <source>
        <dbReference type="Proteomes" id="UP000003536"/>
    </source>
</evidence>
<protein>
    <submittedName>
        <fullName evidence="1">Uncharacterized protein</fullName>
    </submittedName>
</protein>
<sequence>MTFNSDAQTSLLRFVARLQRTADLRQHLVCQLQQNFPLRRKAQRLAFTHEQAEAKALFQIAELMRQSGLGLVQHRSSSSQRSTIPQCLECFQMFNFDHESPSLRHEQIALEEYTVPLHYGCVNIQTSKIRRLLN</sequence>
<dbReference type="Proteomes" id="UP000003536">
    <property type="component" value="Unassembled WGS sequence"/>
</dbReference>
<dbReference type="AlphaFoldDB" id="G5SJ47"/>
<organism evidence="1 2">
    <name type="scientific">Salmonella enterica subsp. enterica serovar Wandsworth str. A4-580</name>
    <dbReference type="NCBI Taxonomy" id="913086"/>
    <lineage>
        <taxon>Bacteria</taxon>
        <taxon>Pseudomonadati</taxon>
        <taxon>Pseudomonadota</taxon>
        <taxon>Gammaproteobacteria</taxon>
        <taxon>Enterobacterales</taxon>
        <taxon>Enterobacteriaceae</taxon>
        <taxon>Salmonella</taxon>
    </lineage>
</organism>
<comment type="caution">
    <text evidence="1">The sequence shown here is derived from an EMBL/GenBank/DDBJ whole genome shotgun (WGS) entry which is preliminary data.</text>
</comment>
<dbReference type="EMBL" id="AFCX01001874">
    <property type="protein sequence ID" value="EHC98185.1"/>
    <property type="molecule type" value="Genomic_DNA"/>
</dbReference>